<protein>
    <recommendedName>
        <fullName evidence="4">DUF1684 domain-containing protein</fullName>
    </recommendedName>
</protein>
<gene>
    <name evidence="2" type="ORF">CLV58_104129</name>
</gene>
<dbReference type="OrthoDB" id="5493262at2"/>
<dbReference type="AlphaFoldDB" id="A0A2T0TBH6"/>
<organism evidence="2 3">
    <name type="scientific">Spirosoma oryzae</name>
    <dbReference type="NCBI Taxonomy" id="1469603"/>
    <lineage>
        <taxon>Bacteria</taxon>
        <taxon>Pseudomonadati</taxon>
        <taxon>Bacteroidota</taxon>
        <taxon>Cytophagia</taxon>
        <taxon>Cytophagales</taxon>
        <taxon>Cytophagaceae</taxon>
        <taxon>Spirosoma</taxon>
    </lineage>
</organism>
<evidence type="ECO:0008006" key="4">
    <source>
        <dbReference type="Google" id="ProtNLM"/>
    </source>
</evidence>
<dbReference type="InterPro" id="IPR012467">
    <property type="entry name" value="DUF1684"/>
</dbReference>
<proteinExistence type="predicted"/>
<accession>A0A2T0TBH6</accession>
<dbReference type="PANTHER" id="PTHR41913:SF1">
    <property type="entry name" value="DUF1684 DOMAIN-CONTAINING PROTEIN"/>
    <property type="match status" value="1"/>
</dbReference>
<dbReference type="PANTHER" id="PTHR41913">
    <property type="entry name" value="DUF1684 DOMAIN-CONTAINING PROTEIN"/>
    <property type="match status" value="1"/>
</dbReference>
<dbReference type="Proteomes" id="UP000238375">
    <property type="component" value="Unassembled WGS sequence"/>
</dbReference>
<keyword evidence="3" id="KW-1185">Reference proteome</keyword>
<name>A0A2T0TBH6_9BACT</name>
<evidence type="ECO:0000313" key="3">
    <source>
        <dbReference type="Proteomes" id="UP000238375"/>
    </source>
</evidence>
<dbReference type="Pfam" id="PF07920">
    <property type="entry name" value="DUF1684"/>
    <property type="match status" value="1"/>
</dbReference>
<reference evidence="2 3" key="1">
    <citation type="submission" date="2018-03" db="EMBL/GenBank/DDBJ databases">
        <title>Genomic Encyclopedia of Archaeal and Bacterial Type Strains, Phase II (KMG-II): from individual species to whole genera.</title>
        <authorList>
            <person name="Goeker M."/>
        </authorList>
    </citation>
    <scope>NUCLEOTIDE SEQUENCE [LARGE SCALE GENOMIC DNA]</scope>
    <source>
        <strain evidence="2 3">DSM 28354</strain>
    </source>
</reference>
<feature type="signal peptide" evidence="1">
    <location>
        <begin position="1"/>
        <end position="20"/>
    </location>
</feature>
<evidence type="ECO:0000313" key="2">
    <source>
        <dbReference type="EMBL" id="PRY42998.1"/>
    </source>
</evidence>
<evidence type="ECO:0000256" key="1">
    <source>
        <dbReference type="SAM" id="SignalP"/>
    </source>
</evidence>
<sequence>MYTRLLLTIGCLWWAGSVSAQTSFADQIARHRDTYRKEFLTSTSSPLQSQEAVDKLTFYVPDSTYRVVAEVARIEKAEPFDMPTYSGKKQPYVAYATVSFTLHGQPQQLTIYRSLNLQRMPEYRDYLFLPFKDATSGKETYGGGRYLDLRLGEIKDGRLTLDFNKAYNPYCAYADGYSCPIPPKGNILPVAIEVGEKAYEH</sequence>
<dbReference type="EMBL" id="PVTE01000004">
    <property type="protein sequence ID" value="PRY42998.1"/>
    <property type="molecule type" value="Genomic_DNA"/>
</dbReference>
<feature type="chain" id="PRO_5015485582" description="DUF1684 domain-containing protein" evidence="1">
    <location>
        <begin position="21"/>
        <end position="201"/>
    </location>
</feature>
<keyword evidence="1" id="KW-0732">Signal</keyword>
<dbReference type="RefSeq" id="WP_106136866.1">
    <property type="nucleotide sequence ID" value="NZ_PVTE01000004.1"/>
</dbReference>
<comment type="caution">
    <text evidence="2">The sequence shown here is derived from an EMBL/GenBank/DDBJ whole genome shotgun (WGS) entry which is preliminary data.</text>
</comment>